<dbReference type="RefSeq" id="WP_253479089.1">
    <property type="nucleotide sequence ID" value="NZ_JALJXV010000006.1"/>
</dbReference>
<protein>
    <submittedName>
        <fullName evidence="1">Uncharacterized protein</fullName>
    </submittedName>
</protein>
<gene>
    <name evidence="1" type="ORF">J2T57_002698</name>
</gene>
<dbReference type="EMBL" id="JALJXV010000006">
    <property type="protein sequence ID" value="MCP1675548.1"/>
    <property type="molecule type" value="Genomic_DNA"/>
</dbReference>
<evidence type="ECO:0000313" key="1">
    <source>
        <dbReference type="EMBL" id="MCP1675548.1"/>
    </source>
</evidence>
<accession>A0AAE3G5L3</accession>
<name>A0AAE3G5L3_9GAMM</name>
<comment type="caution">
    <text evidence="1">The sequence shown here is derived from an EMBL/GenBank/DDBJ whole genome shotgun (WGS) entry which is preliminary data.</text>
</comment>
<dbReference type="AlphaFoldDB" id="A0AAE3G5L3"/>
<keyword evidence="2" id="KW-1185">Reference proteome</keyword>
<sequence>MQTRFHRVNGFLVPKLDWLVPGWRHAFATEHYRGGDGYRGPLYLLLTSHDAVVLVRNGPEDVPDALDIVCRLPLPAGFAVETAAGELNPAGTAEQAEALRTLAEQNPEGSPVTLAPVWLAGRIGFCIHDRGWLISLFQFSEGRCVASISSTEAQRIIPLAEE</sequence>
<reference evidence="1" key="1">
    <citation type="submission" date="2022-03" db="EMBL/GenBank/DDBJ databases">
        <title>Genomic Encyclopedia of Type Strains, Phase III (KMG-III): the genomes of soil and plant-associated and newly described type strains.</title>
        <authorList>
            <person name="Whitman W."/>
        </authorList>
    </citation>
    <scope>NUCLEOTIDE SEQUENCE</scope>
    <source>
        <strain evidence="1">ANL 6-2</strain>
    </source>
</reference>
<organism evidence="1 2">
    <name type="scientific">Natronocella acetinitrilica</name>
    <dbReference type="NCBI Taxonomy" id="414046"/>
    <lineage>
        <taxon>Bacteria</taxon>
        <taxon>Pseudomonadati</taxon>
        <taxon>Pseudomonadota</taxon>
        <taxon>Gammaproteobacteria</taxon>
        <taxon>Chromatiales</taxon>
        <taxon>Ectothiorhodospiraceae</taxon>
        <taxon>Natronocella</taxon>
    </lineage>
</organism>
<evidence type="ECO:0000313" key="2">
    <source>
        <dbReference type="Proteomes" id="UP001205843"/>
    </source>
</evidence>
<dbReference type="Proteomes" id="UP001205843">
    <property type="component" value="Unassembled WGS sequence"/>
</dbReference>
<proteinExistence type="predicted"/>